<dbReference type="InterPro" id="IPR003582">
    <property type="entry name" value="ShKT_dom"/>
</dbReference>
<feature type="domain" description="ShKT" evidence="2">
    <location>
        <begin position="108"/>
        <end position="142"/>
    </location>
</feature>
<proteinExistence type="predicted"/>
<organism evidence="3">
    <name type="scientific">Trieres chinensis</name>
    <name type="common">Marine centric diatom</name>
    <name type="synonym">Odontella sinensis</name>
    <dbReference type="NCBI Taxonomy" id="1514140"/>
    <lineage>
        <taxon>Eukaryota</taxon>
        <taxon>Sar</taxon>
        <taxon>Stramenopiles</taxon>
        <taxon>Ochrophyta</taxon>
        <taxon>Bacillariophyta</taxon>
        <taxon>Mediophyceae</taxon>
        <taxon>Biddulphiophycidae</taxon>
        <taxon>Eupodiscales</taxon>
        <taxon>Parodontellaceae</taxon>
        <taxon>Trieres</taxon>
    </lineage>
</organism>
<sequence>MSCRGRRICITFGWILSACAVMVRSKICVETDENAFLCTDDAAKARSAAIKGGNDDYFNHVVDYGVTQKTDGTNDEQRAMREVIHKMKIYFRDDVFAKSSFDDVREHCKNKHELCAFWASMGECERNPSYMQESCPAVCRSCHLLKKQF</sequence>
<reference evidence="3" key="1">
    <citation type="submission" date="2021-01" db="EMBL/GenBank/DDBJ databases">
        <authorList>
            <person name="Corre E."/>
            <person name="Pelletier E."/>
            <person name="Niang G."/>
            <person name="Scheremetjew M."/>
            <person name="Finn R."/>
            <person name="Kale V."/>
            <person name="Holt S."/>
            <person name="Cochrane G."/>
            <person name="Meng A."/>
            <person name="Brown T."/>
            <person name="Cohen L."/>
        </authorList>
    </citation>
    <scope>NUCLEOTIDE SEQUENCE</scope>
    <source>
        <strain evidence="3">Grunow 1884</strain>
    </source>
</reference>
<feature type="chain" id="PRO_5030784887" description="ShKT domain-containing protein" evidence="1">
    <location>
        <begin position="26"/>
        <end position="149"/>
    </location>
</feature>
<name>A0A7S2EBA2_TRICV</name>
<evidence type="ECO:0000313" key="3">
    <source>
        <dbReference type="EMBL" id="CAD9326465.1"/>
    </source>
</evidence>
<accession>A0A7S2EBA2</accession>
<keyword evidence="1" id="KW-0732">Signal</keyword>
<dbReference type="EMBL" id="HBGO01006716">
    <property type="protein sequence ID" value="CAD9326465.1"/>
    <property type="molecule type" value="Transcribed_RNA"/>
</dbReference>
<protein>
    <recommendedName>
        <fullName evidence="2">ShKT domain-containing protein</fullName>
    </recommendedName>
</protein>
<dbReference type="PROSITE" id="PS51257">
    <property type="entry name" value="PROKAR_LIPOPROTEIN"/>
    <property type="match status" value="1"/>
</dbReference>
<feature type="signal peptide" evidence="1">
    <location>
        <begin position="1"/>
        <end position="25"/>
    </location>
</feature>
<evidence type="ECO:0000256" key="1">
    <source>
        <dbReference type="SAM" id="SignalP"/>
    </source>
</evidence>
<dbReference type="SMART" id="SM00254">
    <property type="entry name" value="ShKT"/>
    <property type="match status" value="1"/>
</dbReference>
<gene>
    <name evidence="3" type="ORF">OSIN01602_LOCUS3782</name>
</gene>
<evidence type="ECO:0000259" key="2">
    <source>
        <dbReference type="PROSITE" id="PS51670"/>
    </source>
</evidence>
<dbReference type="Pfam" id="PF01549">
    <property type="entry name" value="ShK"/>
    <property type="match status" value="1"/>
</dbReference>
<dbReference type="PROSITE" id="PS51670">
    <property type="entry name" value="SHKT"/>
    <property type="match status" value="1"/>
</dbReference>
<dbReference type="AlphaFoldDB" id="A0A7S2EBA2"/>